<dbReference type="Proteomes" id="UP001153269">
    <property type="component" value="Unassembled WGS sequence"/>
</dbReference>
<feature type="region of interest" description="Disordered" evidence="1">
    <location>
        <begin position="1"/>
        <end position="137"/>
    </location>
</feature>
<sequence length="137" mass="16279">MSYNYADTEIVVRKGRRRRREKNEKEEEEKEDERETEVKEGKEEEEEEDTAAVEKEEEDEGEEEVEESGLSRTGSGRVRKHTEKRKDGPIGPCQRRIKRNLLLWLQPRDQGDAPPARRRRRRRRSSDLQAAMTEELL</sequence>
<organism evidence="2 3">
    <name type="scientific">Pleuronectes platessa</name>
    <name type="common">European plaice</name>
    <dbReference type="NCBI Taxonomy" id="8262"/>
    <lineage>
        <taxon>Eukaryota</taxon>
        <taxon>Metazoa</taxon>
        <taxon>Chordata</taxon>
        <taxon>Craniata</taxon>
        <taxon>Vertebrata</taxon>
        <taxon>Euteleostomi</taxon>
        <taxon>Actinopterygii</taxon>
        <taxon>Neopterygii</taxon>
        <taxon>Teleostei</taxon>
        <taxon>Neoteleostei</taxon>
        <taxon>Acanthomorphata</taxon>
        <taxon>Carangaria</taxon>
        <taxon>Pleuronectiformes</taxon>
        <taxon>Pleuronectoidei</taxon>
        <taxon>Pleuronectidae</taxon>
        <taxon>Pleuronectes</taxon>
    </lineage>
</organism>
<name>A0A9N7Y9U5_PLEPL</name>
<dbReference type="AlphaFoldDB" id="A0A9N7Y9U5"/>
<feature type="compositionally biased region" description="Acidic residues" evidence="1">
    <location>
        <begin position="43"/>
        <end position="67"/>
    </location>
</feature>
<evidence type="ECO:0000313" key="2">
    <source>
        <dbReference type="EMBL" id="CAB1417948.1"/>
    </source>
</evidence>
<reference evidence="2" key="1">
    <citation type="submission" date="2020-03" db="EMBL/GenBank/DDBJ databases">
        <authorList>
            <person name="Weist P."/>
        </authorList>
    </citation>
    <scope>NUCLEOTIDE SEQUENCE</scope>
</reference>
<feature type="compositionally biased region" description="Acidic residues" evidence="1">
    <location>
        <begin position="26"/>
        <end position="35"/>
    </location>
</feature>
<accession>A0A9N7Y9U5</accession>
<evidence type="ECO:0000313" key="3">
    <source>
        <dbReference type="Proteomes" id="UP001153269"/>
    </source>
</evidence>
<gene>
    <name evidence="2" type="ORF">PLEPLA_LOCUS5770</name>
</gene>
<keyword evidence="3" id="KW-1185">Reference proteome</keyword>
<comment type="caution">
    <text evidence="2">The sequence shown here is derived from an EMBL/GenBank/DDBJ whole genome shotgun (WGS) entry which is preliminary data.</text>
</comment>
<dbReference type="EMBL" id="CADEAL010000294">
    <property type="protein sequence ID" value="CAB1417948.1"/>
    <property type="molecule type" value="Genomic_DNA"/>
</dbReference>
<evidence type="ECO:0000256" key="1">
    <source>
        <dbReference type="SAM" id="MobiDB-lite"/>
    </source>
</evidence>
<proteinExistence type="predicted"/>
<protein>
    <submittedName>
        <fullName evidence="2">Uncharacterized protein</fullName>
    </submittedName>
</protein>